<dbReference type="Proteomes" id="UP001362899">
    <property type="component" value="Unassembled WGS sequence"/>
</dbReference>
<dbReference type="Pfam" id="PF01467">
    <property type="entry name" value="CTP_transf_like"/>
    <property type="match status" value="1"/>
</dbReference>
<name>A0AAV5RE12_STABA</name>
<dbReference type="GO" id="GO:0016779">
    <property type="term" value="F:nucleotidyltransferase activity"/>
    <property type="evidence" value="ECO:0007669"/>
    <property type="project" value="UniProtKB-KW"/>
</dbReference>
<sequence length="252" mass="28097">MTSAAIGIEVKDVHTLKFDELTEVTINPPPTYLDELENVLQYIYARAPDITVVLSDNPEPHSSAQSEIIDKCGIKNPNCSRFIENLHIPLQSYKVVAVGGTFDHLHAGHKLLLSIAAYAAHEKVILGITAEELLLHKKYPDRLECYEERQNKAIKFIRTLRPNISVEAYPLHDMFGPTTAIRDIDALVVSEETGKGGLEVNKQRLEMNWPELDVLSIKLINGTSGKLSSTDIRSSLSLNAIEKNNTDKQQSQ</sequence>
<dbReference type="EMBL" id="BTGC01000001">
    <property type="protein sequence ID" value="GMM49373.1"/>
    <property type="molecule type" value="Genomic_DNA"/>
</dbReference>
<organism evidence="2 3">
    <name type="scientific">Starmerella bacillaris</name>
    <name type="common">Yeast</name>
    <name type="synonym">Candida zemplinina</name>
    <dbReference type="NCBI Taxonomy" id="1247836"/>
    <lineage>
        <taxon>Eukaryota</taxon>
        <taxon>Fungi</taxon>
        <taxon>Dikarya</taxon>
        <taxon>Ascomycota</taxon>
        <taxon>Saccharomycotina</taxon>
        <taxon>Dipodascomycetes</taxon>
        <taxon>Dipodascales</taxon>
        <taxon>Trichomonascaceae</taxon>
        <taxon>Starmerella</taxon>
    </lineage>
</organism>
<dbReference type="PANTHER" id="PTHR10695:SF46">
    <property type="entry name" value="BIFUNCTIONAL COENZYME A SYNTHASE-RELATED"/>
    <property type="match status" value="1"/>
</dbReference>
<comment type="caution">
    <text evidence="2">The sequence shown here is derived from an EMBL/GenBank/DDBJ whole genome shotgun (WGS) entry which is preliminary data.</text>
</comment>
<feature type="domain" description="Cytidyltransferase-like" evidence="1">
    <location>
        <begin position="98"/>
        <end position="233"/>
    </location>
</feature>
<keyword evidence="2" id="KW-0808">Transferase</keyword>
<dbReference type="SUPFAM" id="SSF52374">
    <property type="entry name" value="Nucleotidylyl transferase"/>
    <property type="match status" value="1"/>
</dbReference>
<dbReference type="Gene3D" id="3.40.50.620">
    <property type="entry name" value="HUPs"/>
    <property type="match status" value="1"/>
</dbReference>
<evidence type="ECO:0000259" key="1">
    <source>
        <dbReference type="Pfam" id="PF01467"/>
    </source>
</evidence>
<dbReference type="AlphaFoldDB" id="A0AAV5RE12"/>
<gene>
    <name evidence="2" type="ORF">DASB73_003310</name>
</gene>
<evidence type="ECO:0000313" key="3">
    <source>
        <dbReference type="Proteomes" id="UP001362899"/>
    </source>
</evidence>
<dbReference type="InterPro" id="IPR004821">
    <property type="entry name" value="Cyt_trans-like"/>
</dbReference>
<reference evidence="2 3" key="1">
    <citation type="journal article" date="2023" name="Elife">
        <title>Identification of key yeast species and microbe-microbe interactions impacting larval growth of Drosophila in the wild.</title>
        <authorList>
            <person name="Mure A."/>
            <person name="Sugiura Y."/>
            <person name="Maeda R."/>
            <person name="Honda K."/>
            <person name="Sakurai N."/>
            <person name="Takahashi Y."/>
            <person name="Watada M."/>
            <person name="Katoh T."/>
            <person name="Gotoh A."/>
            <person name="Gotoh Y."/>
            <person name="Taniguchi I."/>
            <person name="Nakamura K."/>
            <person name="Hayashi T."/>
            <person name="Katayama T."/>
            <person name="Uemura T."/>
            <person name="Hattori Y."/>
        </authorList>
    </citation>
    <scope>NUCLEOTIDE SEQUENCE [LARGE SCALE GENOMIC DNA]</scope>
    <source>
        <strain evidence="2 3">SB-73</strain>
    </source>
</reference>
<evidence type="ECO:0000313" key="2">
    <source>
        <dbReference type="EMBL" id="GMM49373.1"/>
    </source>
</evidence>
<keyword evidence="3" id="KW-1185">Reference proteome</keyword>
<accession>A0AAV5RE12</accession>
<dbReference type="InterPro" id="IPR014729">
    <property type="entry name" value="Rossmann-like_a/b/a_fold"/>
</dbReference>
<protein>
    <submittedName>
        <fullName evidence="2">Pantetheine-phosphate adenylyltransferase</fullName>
    </submittedName>
</protein>
<proteinExistence type="predicted"/>
<dbReference type="GO" id="GO:0004140">
    <property type="term" value="F:dephospho-CoA kinase activity"/>
    <property type="evidence" value="ECO:0007669"/>
    <property type="project" value="TreeGrafter"/>
</dbReference>
<dbReference type="NCBIfam" id="NF001985">
    <property type="entry name" value="PRK00777.1"/>
    <property type="match status" value="1"/>
</dbReference>
<keyword evidence="2" id="KW-0548">Nucleotidyltransferase</keyword>
<dbReference type="PANTHER" id="PTHR10695">
    <property type="entry name" value="DEPHOSPHO-COA KINASE-RELATED"/>
    <property type="match status" value="1"/>
</dbReference>
<dbReference type="GO" id="GO:0015937">
    <property type="term" value="P:coenzyme A biosynthetic process"/>
    <property type="evidence" value="ECO:0007669"/>
    <property type="project" value="TreeGrafter"/>
</dbReference>